<dbReference type="Proteomes" id="UP001066276">
    <property type="component" value="Chromosome 10"/>
</dbReference>
<accession>A0AAV7M6X1</accession>
<proteinExistence type="predicted"/>
<dbReference type="AlphaFoldDB" id="A0AAV7M6X1"/>
<name>A0AAV7M6X1_PLEWA</name>
<dbReference type="EMBL" id="JANPWB010000014">
    <property type="protein sequence ID" value="KAJ1099540.1"/>
    <property type="molecule type" value="Genomic_DNA"/>
</dbReference>
<keyword evidence="2" id="KW-1185">Reference proteome</keyword>
<evidence type="ECO:0000313" key="2">
    <source>
        <dbReference type="Proteomes" id="UP001066276"/>
    </source>
</evidence>
<protein>
    <submittedName>
        <fullName evidence="1">Uncharacterized protein</fullName>
    </submittedName>
</protein>
<gene>
    <name evidence="1" type="ORF">NDU88_004640</name>
</gene>
<organism evidence="1 2">
    <name type="scientific">Pleurodeles waltl</name>
    <name type="common">Iberian ribbed newt</name>
    <dbReference type="NCBI Taxonomy" id="8319"/>
    <lineage>
        <taxon>Eukaryota</taxon>
        <taxon>Metazoa</taxon>
        <taxon>Chordata</taxon>
        <taxon>Craniata</taxon>
        <taxon>Vertebrata</taxon>
        <taxon>Euteleostomi</taxon>
        <taxon>Amphibia</taxon>
        <taxon>Batrachia</taxon>
        <taxon>Caudata</taxon>
        <taxon>Salamandroidea</taxon>
        <taxon>Salamandridae</taxon>
        <taxon>Pleurodelinae</taxon>
        <taxon>Pleurodeles</taxon>
    </lineage>
</organism>
<comment type="caution">
    <text evidence="1">The sequence shown here is derived from an EMBL/GenBank/DDBJ whole genome shotgun (WGS) entry which is preliminary data.</text>
</comment>
<reference evidence="1" key="1">
    <citation type="journal article" date="2022" name="bioRxiv">
        <title>Sequencing and chromosome-scale assembly of the giantPleurodeles waltlgenome.</title>
        <authorList>
            <person name="Brown T."/>
            <person name="Elewa A."/>
            <person name="Iarovenko S."/>
            <person name="Subramanian E."/>
            <person name="Araus A.J."/>
            <person name="Petzold A."/>
            <person name="Susuki M."/>
            <person name="Suzuki K.-i.T."/>
            <person name="Hayashi T."/>
            <person name="Toyoda A."/>
            <person name="Oliveira C."/>
            <person name="Osipova E."/>
            <person name="Leigh N.D."/>
            <person name="Simon A."/>
            <person name="Yun M.H."/>
        </authorList>
    </citation>
    <scope>NUCLEOTIDE SEQUENCE</scope>
    <source>
        <strain evidence="1">20211129_DDA</strain>
        <tissue evidence="1">Liver</tissue>
    </source>
</reference>
<evidence type="ECO:0000313" key="1">
    <source>
        <dbReference type="EMBL" id="KAJ1099540.1"/>
    </source>
</evidence>
<sequence length="235" mass="25715">MAVSPFVLSQGGSLFLKQLRCPCGCSHLLPRCSRPQLLNYRSALHKPGPSANVRSIQVVVWEPLLPIFPVKVLEVRFVRERGTEIPVKGHTAVPSYRLLRSGLAPASAGQGLRMLPQPPTHDYFKGLRRWHVFPPSGVPVRQSPHALGPHRVAVERAISALPPTSPGPMASPRSAALCHSPVAQAPAPGSQHRQKWPCSILSERCSFVGRLLAADRAFIRSRALQISRNLACHRC</sequence>